<dbReference type="AlphaFoldDB" id="A0A367L2I2"/>
<evidence type="ECO:0000256" key="3">
    <source>
        <dbReference type="PROSITE-ProRule" id="PRU00176"/>
    </source>
</evidence>
<evidence type="ECO:0000259" key="6">
    <source>
        <dbReference type="PROSITE" id="PS50102"/>
    </source>
</evidence>
<dbReference type="InterPro" id="IPR031766">
    <property type="entry name" value="RRM_occluded"/>
</dbReference>
<feature type="domain" description="RRM" evidence="6">
    <location>
        <begin position="864"/>
        <end position="936"/>
    </location>
</feature>
<dbReference type="SMART" id="SM00386">
    <property type="entry name" value="HAT"/>
    <property type="match status" value="4"/>
</dbReference>
<sequence length="1033" mass="115351">MVNPVGEDSWIAYLEEAARNASDIEQCVHVVELYKRAIGAEPASIRLWLAYCQYFWSLWVRSQANDGLWPDHEQTMMARELFTFGAALDLWQQGYEAIKYRIDDSHLLWDRWLSLELEQLAKTKTPEGVRRVTHLYRDRLATAHLSWDDTSQAFSTFLSEYNTAAWEETMKEVTALSQGAKQALAARDAFELKLKEASSDDNLKSVMRGYLEWEIRQSQGKASNLCCGLFERALSSLFALDDGVWQEYIVFVSSTQTEPQDRERLLDILRRAVQHCPWSGQLWNRYILCAEEAKLPFPDIESIKHSATSENQLYKNGMESMIEMYVAWCGFLKRTAIEATATDEAVDLADVGLRAALEDVAVVGKRLYGKEFQGDPKFRLERIYIQYLTEKKGAIDEARAVWSKLSDVQIHADSYDFWIRYYMWEMFVFSSNSQPARSPTPSSSVSSCLRVPKFGTAVLHAAANRKTIDWPERVLEVYLQHCNDYEHPTSVRRATDMVHRVGKAVRRRRQREEEAKSAAFAAYYAETESAAVNGSKRKRSEHKEDDGHKDNKRQRTGPEEAAPSGSAEPNAKRDRENATIIVTGLPAEVTKTKVRQYFKEYGHINSVTALVRDEDGSSSTALIEFASPDEARSALLRDGKYFGQSQLSVQSGYDLTVYVANFPPVADDKYIRDLFKDCGEILSIRWPSLTVNTHRRFCYVSFRDRTASAKAVSKEGTLLNGKFSLLAKYSDPSRKKTREGAVAEGREVIVNGLDKAATEDEIRRIFSKLGNVSRVTLPVNLAGKNRGFAFVAMETKEEADKAIEEMNNTKLRNQILRVELSKESKVKHAAKTTTAGEPTSPSSKPSSSADAGKGAPSAADIATRTVALMGLPDTVNDARIRALVEPLGAIVQLVLQPAHGGAKIEFADAATAGKAALQLDDFDFDGHKLRTGSVDDLRRAKADRTDDRIVYGGGGRNSNSNKDKPRLMPPPTSVRRAGGPKRGIGFPTRKVRDARPAETEDGKPAPKTNADFKALFLGAEDKKDGAAGEEGDA</sequence>
<dbReference type="GO" id="GO:0003723">
    <property type="term" value="F:RNA binding"/>
    <property type="evidence" value="ECO:0007669"/>
    <property type="project" value="UniProtKB-UniRule"/>
</dbReference>
<dbReference type="SUPFAM" id="SSF48452">
    <property type="entry name" value="TPR-like"/>
    <property type="match status" value="1"/>
</dbReference>
<dbReference type="OrthoDB" id="360390at2759"/>
<dbReference type="InterPro" id="IPR003107">
    <property type="entry name" value="HAT"/>
</dbReference>
<dbReference type="SUPFAM" id="SSF54928">
    <property type="entry name" value="RNA-binding domain, RBD"/>
    <property type="match status" value="4"/>
</dbReference>
<feature type="compositionally biased region" description="Basic and acidic residues" evidence="5">
    <location>
        <begin position="990"/>
        <end position="1004"/>
    </location>
</feature>
<dbReference type="Pfam" id="PF16842">
    <property type="entry name" value="RRM_occluded"/>
    <property type="match status" value="1"/>
</dbReference>
<gene>
    <name evidence="7" type="ORF">L249_4793</name>
</gene>
<dbReference type="InterPro" id="IPR000504">
    <property type="entry name" value="RRM_dom"/>
</dbReference>
<evidence type="ECO:0000256" key="4">
    <source>
        <dbReference type="SAM" id="Coils"/>
    </source>
</evidence>
<feature type="region of interest" description="Disordered" evidence="5">
    <location>
        <begin position="947"/>
        <end position="1033"/>
    </location>
</feature>
<evidence type="ECO:0000256" key="2">
    <source>
        <dbReference type="ARBA" id="ARBA00022884"/>
    </source>
</evidence>
<evidence type="ECO:0000313" key="7">
    <source>
        <dbReference type="EMBL" id="RCI08643.1"/>
    </source>
</evidence>
<dbReference type="Pfam" id="PF00076">
    <property type="entry name" value="RRM_1"/>
    <property type="match status" value="3"/>
</dbReference>
<dbReference type="PROSITE" id="PS50102">
    <property type="entry name" value="RRM"/>
    <property type="match status" value="4"/>
</dbReference>
<dbReference type="STRING" id="1330021.A0A367L2I2"/>
<dbReference type="EMBL" id="LKCN02000018">
    <property type="protein sequence ID" value="RCI08643.1"/>
    <property type="molecule type" value="Genomic_DNA"/>
</dbReference>
<feature type="region of interest" description="Disordered" evidence="5">
    <location>
        <begin position="531"/>
        <end position="576"/>
    </location>
</feature>
<keyword evidence="8" id="KW-1185">Reference proteome</keyword>
<dbReference type="InterPro" id="IPR035979">
    <property type="entry name" value="RBD_domain_sf"/>
</dbReference>
<dbReference type="PANTHER" id="PTHR10352">
    <property type="entry name" value="EUKARYOTIC TRANSLATION INITIATION FACTOR 3 SUBUNIT G"/>
    <property type="match status" value="1"/>
</dbReference>
<name>A0A367L2I2_9HYPO</name>
<evidence type="ECO:0000313" key="8">
    <source>
        <dbReference type="Proteomes" id="UP000253664"/>
    </source>
</evidence>
<proteinExistence type="predicted"/>
<feature type="coiled-coil region" evidence="4">
    <location>
        <begin position="792"/>
        <end position="819"/>
    </location>
</feature>
<dbReference type="InterPro" id="IPR034397">
    <property type="entry name" value="Prp24_RRM1"/>
</dbReference>
<accession>A0A367L2I2</accession>
<keyword evidence="4" id="KW-0175">Coiled coil</keyword>
<feature type="compositionally biased region" description="Low complexity" evidence="5">
    <location>
        <begin position="840"/>
        <end position="857"/>
    </location>
</feature>
<feature type="domain" description="RRM" evidence="6">
    <location>
        <begin position="578"/>
        <end position="654"/>
    </location>
</feature>
<dbReference type="GO" id="GO:0006396">
    <property type="term" value="P:RNA processing"/>
    <property type="evidence" value="ECO:0007669"/>
    <property type="project" value="InterPro"/>
</dbReference>
<keyword evidence="2 3" id="KW-0694">RNA-binding</keyword>
<dbReference type="CDD" id="cd12296">
    <property type="entry name" value="RRM1_Prp24"/>
    <property type="match status" value="1"/>
</dbReference>
<dbReference type="Gene3D" id="3.30.70.330">
    <property type="match status" value="4"/>
</dbReference>
<feature type="domain" description="RRM" evidence="6">
    <location>
        <begin position="746"/>
        <end position="823"/>
    </location>
</feature>
<evidence type="ECO:0000256" key="1">
    <source>
        <dbReference type="ARBA" id="ARBA00022737"/>
    </source>
</evidence>
<feature type="domain" description="RRM" evidence="6">
    <location>
        <begin position="655"/>
        <end position="732"/>
    </location>
</feature>
<protein>
    <recommendedName>
        <fullName evidence="6">RRM domain-containing protein</fullName>
    </recommendedName>
</protein>
<feature type="region of interest" description="Disordered" evidence="5">
    <location>
        <begin position="822"/>
        <end position="857"/>
    </location>
</feature>
<dbReference type="SMART" id="SM00360">
    <property type="entry name" value="RRM"/>
    <property type="match status" value="4"/>
</dbReference>
<dbReference type="InterPro" id="IPR011990">
    <property type="entry name" value="TPR-like_helical_dom_sf"/>
</dbReference>
<keyword evidence="1" id="KW-0677">Repeat</keyword>
<dbReference type="Proteomes" id="UP000253664">
    <property type="component" value="Unassembled WGS sequence"/>
</dbReference>
<dbReference type="CDD" id="cd00590">
    <property type="entry name" value="RRM_SF"/>
    <property type="match status" value="1"/>
</dbReference>
<comment type="caution">
    <text evidence="7">The sequence shown here is derived from an EMBL/GenBank/DDBJ whole genome shotgun (WGS) entry which is preliminary data.</text>
</comment>
<dbReference type="Gene3D" id="1.25.40.10">
    <property type="entry name" value="Tetratricopeptide repeat domain"/>
    <property type="match status" value="2"/>
</dbReference>
<reference evidence="7 8" key="1">
    <citation type="journal article" date="2015" name="BMC Genomics">
        <title>Insights from the genome of Ophiocordyceps polyrhachis-furcata to pathogenicity and host specificity in insect fungi.</title>
        <authorList>
            <person name="Wichadakul D."/>
            <person name="Kobmoo N."/>
            <person name="Ingsriswang S."/>
            <person name="Tangphatsornruang S."/>
            <person name="Chantasingh D."/>
            <person name="Luangsa-ard J.J."/>
            <person name="Eurwilaichitr L."/>
        </authorList>
    </citation>
    <scope>NUCLEOTIDE SEQUENCE [LARGE SCALE GENOMIC DNA]</scope>
    <source>
        <strain evidence="7 8">BCC 54312</strain>
    </source>
</reference>
<evidence type="ECO:0000256" key="5">
    <source>
        <dbReference type="SAM" id="MobiDB-lite"/>
    </source>
</evidence>
<dbReference type="InterPro" id="IPR012677">
    <property type="entry name" value="Nucleotide-bd_a/b_plait_sf"/>
</dbReference>
<organism evidence="7 8">
    <name type="scientific">Ophiocordyceps polyrhachis-furcata BCC 54312</name>
    <dbReference type="NCBI Taxonomy" id="1330021"/>
    <lineage>
        <taxon>Eukaryota</taxon>
        <taxon>Fungi</taxon>
        <taxon>Dikarya</taxon>
        <taxon>Ascomycota</taxon>
        <taxon>Pezizomycotina</taxon>
        <taxon>Sordariomycetes</taxon>
        <taxon>Hypocreomycetidae</taxon>
        <taxon>Hypocreales</taxon>
        <taxon>Ophiocordycipitaceae</taxon>
        <taxon>Ophiocordyceps</taxon>
    </lineage>
</organism>